<evidence type="ECO:0000313" key="10">
    <source>
        <dbReference type="Proteomes" id="UP000809829"/>
    </source>
</evidence>
<protein>
    <recommendedName>
        <fullName evidence="6">RNA polymerase sigma factor</fullName>
    </recommendedName>
</protein>
<keyword evidence="4 6" id="KW-0238">DNA-binding</keyword>
<evidence type="ECO:0000256" key="6">
    <source>
        <dbReference type="RuleBase" id="RU000716"/>
    </source>
</evidence>
<reference evidence="9 10" key="1">
    <citation type="submission" date="2021-01" db="EMBL/GenBank/DDBJ databases">
        <title>Genomic Encyclopedia of Type Strains, Phase IV (KMG-IV): sequencing the most valuable type-strain genomes for metagenomic binning, comparative biology and taxonomic classification.</title>
        <authorList>
            <person name="Goeker M."/>
        </authorList>
    </citation>
    <scope>NUCLEOTIDE SEQUENCE [LARGE SCALE GENOMIC DNA]</scope>
    <source>
        <strain evidence="9 10">DSM 104297</strain>
    </source>
</reference>
<dbReference type="SUPFAM" id="SSF88659">
    <property type="entry name" value="Sigma3 and sigma4 domains of RNA polymerase sigma factors"/>
    <property type="match status" value="1"/>
</dbReference>
<dbReference type="InterPro" id="IPR013249">
    <property type="entry name" value="RNA_pol_sigma70_r4_t2"/>
</dbReference>
<dbReference type="Pfam" id="PF08281">
    <property type="entry name" value="Sigma70_r4_2"/>
    <property type="match status" value="1"/>
</dbReference>
<keyword evidence="5 6" id="KW-0804">Transcription</keyword>
<gene>
    <name evidence="9" type="ORF">JOC83_000990</name>
</gene>
<evidence type="ECO:0000256" key="2">
    <source>
        <dbReference type="ARBA" id="ARBA00023015"/>
    </source>
</evidence>
<dbReference type="Gene3D" id="1.10.10.10">
    <property type="entry name" value="Winged helix-like DNA-binding domain superfamily/Winged helix DNA-binding domain"/>
    <property type="match status" value="1"/>
</dbReference>
<dbReference type="RefSeq" id="WP_205184546.1">
    <property type="nucleotide sequence ID" value="NZ_JAFBFC010000001.1"/>
</dbReference>
<dbReference type="InterPro" id="IPR000838">
    <property type="entry name" value="RNA_pol_sigma70_ECF_CS"/>
</dbReference>
<dbReference type="Pfam" id="PF04542">
    <property type="entry name" value="Sigma70_r2"/>
    <property type="match status" value="1"/>
</dbReference>
<dbReference type="PANTHER" id="PTHR43133:SF51">
    <property type="entry name" value="RNA POLYMERASE SIGMA FACTOR"/>
    <property type="match status" value="1"/>
</dbReference>
<dbReference type="InterPro" id="IPR013324">
    <property type="entry name" value="RNA_pol_sigma_r3/r4-like"/>
</dbReference>
<dbReference type="InterPro" id="IPR039425">
    <property type="entry name" value="RNA_pol_sigma-70-like"/>
</dbReference>
<dbReference type="Proteomes" id="UP000809829">
    <property type="component" value="Unassembled WGS sequence"/>
</dbReference>
<keyword evidence="3 6" id="KW-0731">Sigma factor</keyword>
<comment type="similarity">
    <text evidence="1 6">Belongs to the sigma-70 factor family. ECF subfamily.</text>
</comment>
<accession>A0ABS2QRU4</accession>
<dbReference type="InterPro" id="IPR014284">
    <property type="entry name" value="RNA_pol_sigma-70_dom"/>
</dbReference>
<evidence type="ECO:0000256" key="4">
    <source>
        <dbReference type="ARBA" id="ARBA00023125"/>
    </source>
</evidence>
<evidence type="ECO:0000259" key="8">
    <source>
        <dbReference type="Pfam" id="PF08281"/>
    </source>
</evidence>
<dbReference type="NCBIfam" id="TIGR02937">
    <property type="entry name" value="sigma70-ECF"/>
    <property type="match status" value="1"/>
</dbReference>
<dbReference type="EMBL" id="JAFBFC010000001">
    <property type="protein sequence ID" value="MBM7702164.1"/>
    <property type="molecule type" value="Genomic_DNA"/>
</dbReference>
<sequence length="175" mass="21202">MEKPKVSSPKKIIKKLYIQYKQYVRTVAFSYFRNYDLVDDIVQEVFLKAYMHVNQFKRKSTYKTWLYRITINVCKDYEMKQRTRDKYKPMLTESKEEFLDLSAEEYVFKKVEKQDVKQALLSLSTMHRQVVELYYFKGFSIQEMSQKLGLNPSTIKSRLRRAKKGFKETYESMIK</sequence>
<evidence type="ECO:0000256" key="5">
    <source>
        <dbReference type="ARBA" id="ARBA00023163"/>
    </source>
</evidence>
<evidence type="ECO:0000259" key="7">
    <source>
        <dbReference type="Pfam" id="PF04542"/>
    </source>
</evidence>
<name>A0ABS2QRU4_9BACI</name>
<keyword evidence="10" id="KW-1185">Reference proteome</keyword>
<organism evidence="9 10">
    <name type="scientific">Priestia iocasae</name>
    <dbReference type="NCBI Taxonomy" id="2291674"/>
    <lineage>
        <taxon>Bacteria</taxon>
        <taxon>Bacillati</taxon>
        <taxon>Bacillota</taxon>
        <taxon>Bacilli</taxon>
        <taxon>Bacillales</taxon>
        <taxon>Bacillaceae</taxon>
        <taxon>Priestia</taxon>
    </lineage>
</organism>
<dbReference type="CDD" id="cd06171">
    <property type="entry name" value="Sigma70_r4"/>
    <property type="match status" value="1"/>
</dbReference>
<dbReference type="InterPro" id="IPR036388">
    <property type="entry name" value="WH-like_DNA-bd_sf"/>
</dbReference>
<dbReference type="PROSITE" id="PS01063">
    <property type="entry name" value="SIGMA70_ECF"/>
    <property type="match status" value="1"/>
</dbReference>
<feature type="domain" description="RNA polymerase sigma factor 70 region 4 type 2" evidence="8">
    <location>
        <begin position="114"/>
        <end position="164"/>
    </location>
</feature>
<evidence type="ECO:0000256" key="3">
    <source>
        <dbReference type="ARBA" id="ARBA00023082"/>
    </source>
</evidence>
<evidence type="ECO:0000313" key="9">
    <source>
        <dbReference type="EMBL" id="MBM7702164.1"/>
    </source>
</evidence>
<dbReference type="InterPro" id="IPR007627">
    <property type="entry name" value="RNA_pol_sigma70_r2"/>
</dbReference>
<evidence type="ECO:0000256" key="1">
    <source>
        <dbReference type="ARBA" id="ARBA00010641"/>
    </source>
</evidence>
<dbReference type="Gene3D" id="1.10.1740.10">
    <property type="match status" value="1"/>
</dbReference>
<dbReference type="SUPFAM" id="SSF88946">
    <property type="entry name" value="Sigma2 domain of RNA polymerase sigma factors"/>
    <property type="match status" value="1"/>
</dbReference>
<feature type="domain" description="RNA polymerase sigma-70 region 2" evidence="7">
    <location>
        <begin position="16"/>
        <end position="82"/>
    </location>
</feature>
<dbReference type="PANTHER" id="PTHR43133">
    <property type="entry name" value="RNA POLYMERASE ECF-TYPE SIGMA FACTO"/>
    <property type="match status" value="1"/>
</dbReference>
<comment type="caution">
    <text evidence="9">The sequence shown here is derived from an EMBL/GenBank/DDBJ whole genome shotgun (WGS) entry which is preliminary data.</text>
</comment>
<dbReference type="InterPro" id="IPR013325">
    <property type="entry name" value="RNA_pol_sigma_r2"/>
</dbReference>
<keyword evidence="2 6" id="KW-0805">Transcription regulation</keyword>
<proteinExistence type="inferred from homology"/>